<protein>
    <submittedName>
        <fullName evidence="1">Uncharacterized protein</fullName>
    </submittedName>
</protein>
<organism evidence="1">
    <name type="scientific">Anguilla anguilla</name>
    <name type="common">European freshwater eel</name>
    <name type="synonym">Muraena anguilla</name>
    <dbReference type="NCBI Taxonomy" id="7936"/>
    <lineage>
        <taxon>Eukaryota</taxon>
        <taxon>Metazoa</taxon>
        <taxon>Chordata</taxon>
        <taxon>Craniata</taxon>
        <taxon>Vertebrata</taxon>
        <taxon>Euteleostomi</taxon>
        <taxon>Actinopterygii</taxon>
        <taxon>Neopterygii</taxon>
        <taxon>Teleostei</taxon>
        <taxon>Anguilliformes</taxon>
        <taxon>Anguillidae</taxon>
        <taxon>Anguilla</taxon>
    </lineage>
</organism>
<accession>A0A0E9P881</accession>
<evidence type="ECO:0000313" key="1">
    <source>
        <dbReference type="EMBL" id="JAH00472.1"/>
    </source>
</evidence>
<reference evidence="1" key="2">
    <citation type="journal article" date="2015" name="Fish Shellfish Immunol.">
        <title>Early steps in the European eel (Anguilla anguilla)-Vibrio vulnificus interaction in the gills: Role of the RtxA13 toxin.</title>
        <authorList>
            <person name="Callol A."/>
            <person name="Pajuelo D."/>
            <person name="Ebbesson L."/>
            <person name="Teles M."/>
            <person name="MacKenzie S."/>
            <person name="Amaro C."/>
        </authorList>
    </citation>
    <scope>NUCLEOTIDE SEQUENCE</scope>
</reference>
<name>A0A0E9P881_ANGAN</name>
<sequence length="53" mass="6027">MWCCVTPGGQSWNSAEESRRSIHLIPDCRYCTDGLKKKKHGPCVTWLLLQPVP</sequence>
<reference evidence="1" key="1">
    <citation type="submission" date="2014-11" db="EMBL/GenBank/DDBJ databases">
        <authorList>
            <person name="Amaro Gonzalez C."/>
        </authorList>
    </citation>
    <scope>NUCLEOTIDE SEQUENCE</scope>
</reference>
<proteinExistence type="predicted"/>
<dbReference type="AlphaFoldDB" id="A0A0E9P881"/>
<dbReference type="EMBL" id="GBXM01108105">
    <property type="protein sequence ID" value="JAH00472.1"/>
    <property type="molecule type" value="Transcribed_RNA"/>
</dbReference>